<dbReference type="PROSITE" id="PS51257">
    <property type="entry name" value="PROKAR_LIPOPROTEIN"/>
    <property type="match status" value="1"/>
</dbReference>
<name>A0A9D2EA67_9BACE</name>
<accession>A0A9D2EA67</accession>
<proteinExistence type="predicted"/>
<protein>
    <submittedName>
        <fullName evidence="2">Fimbrillin family protein</fullName>
    </submittedName>
</protein>
<dbReference type="InterPro" id="IPR042278">
    <property type="entry name" value="Mfa-like_1_N"/>
</dbReference>
<reference evidence="2" key="2">
    <citation type="submission" date="2021-04" db="EMBL/GenBank/DDBJ databases">
        <authorList>
            <person name="Gilroy R."/>
        </authorList>
    </citation>
    <scope>NUCLEOTIDE SEQUENCE</scope>
    <source>
        <strain evidence="2">ChiHjej9B8-1298</strain>
    </source>
</reference>
<dbReference type="AlphaFoldDB" id="A0A9D2EA67"/>
<dbReference type="Gene3D" id="2.60.40.2620">
    <property type="entry name" value="Fimbrillin-like"/>
    <property type="match status" value="1"/>
</dbReference>
<reference evidence="2" key="1">
    <citation type="journal article" date="2021" name="PeerJ">
        <title>Extensive microbial diversity within the chicken gut microbiome revealed by metagenomics and culture.</title>
        <authorList>
            <person name="Gilroy R."/>
            <person name="Ravi A."/>
            <person name="Getino M."/>
            <person name="Pursley I."/>
            <person name="Horton D.L."/>
            <person name="Alikhan N.F."/>
            <person name="Baker D."/>
            <person name="Gharbi K."/>
            <person name="Hall N."/>
            <person name="Watson M."/>
            <person name="Adriaenssens E.M."/>
            <person name="Foster-Nyarko E."/>
            <person name="Jarju S."/>
            <person name="Secka A."/>
            <person name="Antonio M."/>
            <person name="Oren A."/>
            <person name="Chaudhuri R.R."/>
            <person name="La Ragione R."/>
            <person name="Hildebrand F."/>
            <person name="Pallen M.J."/>
        </authorList>
    </citation>
    <scope>NUCLEOTIDE SEQUENCE</scope>
    <source>
        <strain evidence="2">ChiHjej9B8-1298</strain>
    </source>
</reference>
<sequence>MWKKLIYIIGLSLPFGLQACSDDEPGTNNGEGGGNQVEVVITTEVETKATVVTALGDGDEMNVYAKTYGDIEAPDLVEKVVATNTGGTWTLEPAVRISEGGRAFLYAVSPYSADNIDPAAIPVDISAQEDVLYSGSFVPVTYTTHTAQLNMKHALMLLTFNILKQGYTGSGILQSLSVSGEPVYTSGTMDVSTGRITGTGKDGFVASTEKALTGEGWTEDLPRFWAIPFSTQGKEAVLTAVVDGKSYEARFPDLEMKGGYQYIFRLVMTANGLQFIPGQLETVSLNLSDDQPEALEGYGVLTLTHHCTDFVLPVLTGDNVFGTVDWGDGSSAGYEIGGIHTYTDNSTRETVIESWNSTGFELNTLSGIEEIDLSGY</sequence>
<keyword evidence="1" id="KW-0732">Signal</keyword>
<comment type="caution">
    <text evidence="2">The sequence shown here is derived from an EMBL/GenBank/DDBJ whole genome shotgun (WGS) entry which is preliminary data.</text>
</comment>
<evidence type="ECO:0000313" key="3">
    <source>
        <dbReference type="Proteomes" id="UP000824028"/>
    </source>
</evidence>
<dbReference type="Proteomes" id="UP000824028">
    <property type="component" value="Unassembled WGS sequence"/>
</dbReference>
<evidence type="ECO:0000313" key="2">
    <source>
        <dbReference type="EMBL" id="HIZ34063.1"/>
    </source>
</evidence>
<dbReference type="Pfam" id="PF13149">
    <property type="entry name" value="Mfa_like_1"/>
    <property type="match status" value="1"/>
</dbReference>
<feature type="signal peptide" evidence="1">
    <location>
        <begin position="1"/>
        <end position="19"/>
    </location>
</feature>
<dbReference type="CDD" id="cd13120">
    <property type="entry name" value="BF2867_like_N"/>
    <property type="match status" value="1"/>
</dbReference>
<dbReference type="Gene3D" id="2.60.40.2630">
    <property type="match status" value="1"/>
</dbReference>
<dbReference type="EMBL" id="DXBX01000090">
    <property type="protein sequence ID" value="HIZ34063.1"/>
    <property type="molecule type" value="Genomic_DNA"/>
</dbReference>
<evidence type="ECO:0000256" key="1">
    <source>
        <dbReference type="SAM" id="SignalP"/>
    </source>
</evidence>
<gene>
    <name evidence="2" type="ORF">H9814_11125</name>
</gene>
<feature type="chain" id="PRO_5038955460" evidence="1">
    <location>
        <begin position="20"/>
        <end position="376"/>
    </location>
</feature>
<dbReference type="InterPro" id="IPR025049">
    <property type="entry name" value="Mfa-like_1"/>
</dbReference>
<organism evidence="2 3">
    <name type="scientific">Candidatus Bacteroides merdigallinarum</name>
    <dbReference type="NCBI Taxonomy" id="2838473"/>
    <lineage>
        <taxon>Bacteria</taxon>
        <taxon>Pseudomonadati</taxon>
        <taxon>Bacteroidota</taxon>
        <taxon>Bacteroidia</taxon>
        <taxon>Bacteroidales</taxon>
        <taxon>Bacteroidaceae</taxon>
        <taxon>Bacteroides</taxon>
    </lineage>
</organism>